<sequence>MRYFKGLINKANLHINFLSS</sequence>
<accession>A0A2P2MEY7</accession>
<organism evidence="1">
    <name type="scientific">Rhizophora mucronata</name>
    <name type="common">Asiatic mangrove</name>
    <dbReference type="NCBI Taxonomy" id="61149"/>
    <lineage>
        <taxon>Eukaryota</taxon>
        <taxon>Viridiplantae</taxon>
        <taxon>Streptophyta</taxon>
        <taxon>Embryophyta</taxon>
        <taxon>Tracheophyta</taxon>
        <taxon>Spermatophyta</taxon>
        <taxon>Magnoliopsida</taxon>
        <taxon>eudicotyledons</taxon>
        <taxon>Gunneridae</taxon>
        <taxon>Pentapetalae</taxon>
        <taxon>rosids</taxon>
        <taxon>fabids</taxon>
        <taxon>Malpighiales</taxon>
        <taxon>Rhizophoraceae</taxon>
        <taxon>Rhizophora</taxon>
    </lineage>
</organism>
<reference evidence="1" key="1">
    <citation type="submission" date="2018-02" db="EMBL/GenBank/DDBJ databases">
        <title>Rhizophora mucronata_Transcriptome.</title>
        <authorList>
            <person name="Meera S.P."/>
            <person name="Sreeshan A."/>
            <person name="Augustine A."/>
        </authorList>
    </citation>
    <scope>NUCLEOTIDE SEQUENCE</scope>
    <source>
        <tissue evidence="1">Leaf</tissue>
    </source>
</reference>
<dbReference type="EMBL" id="GGEC01048228">
    <property type="protein sequence ID" value="MBX28712.1"/>
    <property type="molecule type" value="Transcribed_RNA"/>
</dbReference>
<protein>
    <submittedName>
        <fullName evidence="1">Uncharacterized protein</fullName>
    </submittedName>
</protein>
<dbReference type="AlphaFoldDB" id="A0A2P2MEY7"/>
<name>A0A2P2MEY7_RHIMU</name>
<proteinExistence type="predicted"/>
<evidence type="ECO:0000313" key="1">
    <source>
        <dbReference type="EMBL" id="MBX28712.1"/>
    </source>
</evidence>